<name>A0AAD5QK02_PARTN</name>
<proteinExistence type="predicted"/>
<protein>
    <submittedName>
        <fullName evidence="1">Uncharacterized protein</fullName>
    </submittedName>
</protein>
<sequence>METKKEIVKPSETISDAMQTNSTIPVAVTKSTTVELHRTDDVATRKKKRSTITDTCEETFHHIPRENFSFSSLREKLVRRVSTDSEKSSSAVKSQCISIPIVNSVRDRMKRFESKN</sequence>
<evidence type="ECO:0000313" key="1">
    <source>
        <dbReference type="EMBL" id="KAJ1351385.1"/>
    </source>
</evidence>
<dbReference type="Proteomes" id="UP001196413">
    <property type="component" value="Unassembled WGS sequence"/>
</dbReference>
<organism evidence="1 2">
    <name type="scientific">Parelaphostrongylus tenuis</name>
    <name type="common">Meningeal worm</name>
    <dbReference type="NCBI Taxonomy" id="148309"/>
    <lineage>
        <taxon>Eukaryota</taxon>
        <taxon>Metazoa</taxon>
        <taxon>Ecdysozoa</taxon>
        <taxon>Nematoda</taxon>
        <taxon>Chromadorea</taxon>
        <taxon>Rhabditida</taxon>
        <taxon>Rhabditina</taxon>
        <taxon>Rhabditomorpha</taxon>
        <taxon>Strongyloidea</taxon>
        <taxon>Metastrongylidae</taxon>
        <taxon>Parelaphostrongylus</taxon>
    </lineage>
</organism>
<evidence type="ECO:0000313" key="2">
    <source>
        <dbReference type="Proteomes" id="UP001196413"/>
    </source>
</evidence>
<dbReference type="AlphaFoldDB" id="A0AAD5QK02"/>
<reference evidence="1" key="1">
    <citation type="submission" date="2021-06" db="EMBL/GenBank/DDBJ databases">
        <title>Parelaphostrongylus tenuis whole genome reference sequence.</title>
        <authorList>
            <person name="Garwood T.J."/>
            <person name="Larsen P.A."/>
            <person name="Fountain-Jones N.M."/>
            <person name="Garbe J.R."/>
            <person name="Macchietto M.G."/>
            <person name="Kania S.A."/>
            <person name="Gerhold R.W."/>
            <person name="Richards J.E."/>
            <person name="Wolf T.M."/>
        </authorList>
    </citation>
    <scope>NUCLEOTIDE SEQUENCE</scope>
    <source>
        <strain evidence="1">MNPRO001-30</strain>
        <tissue evidence="1">Meninges</tissue>
    </source>
</reference>
<keyword evidence="2" id="KW-1185">Reference proteome</keyword>
<gene>
    <name evidence="1" type="ORF">KIN20_007378</name>
</gene>
<dbReference type="EMBL" id="JAHQIW010001062">
    <property type="protein sequence ID" value="KAJ1351385.1"/>
    <property type="molecule type" value="Genomic_DNA"/>
</dbReference>
<comment type="caution">
    <text evidence="1">The sequence shown here is derived from an EMBL/GenBank/DDBJ whole genome shotgun (WGS) entry which is preliminary data.</text>
</comment>
<accession>A0AAD5QK02</accession>